<dbReference type="PANTHER" id="PTHR37477:SF1">
    <property type="entry name" value="COBALT-PRECORRIN-5A HYDROLASE"/>
    <property type="match status" value="1"/>
</dbReference>
<dbReference type="GO" id="GO:0009236">
    <property type="term" value="P:cobalamin biosynthetic process"/>
    <property type="evidence" value="ECO:0007669"/>
    <property type="project" value="InterPro"/>
</dbReference>
<protein>
    <submittedName>
        <fullName evidence="2">Cobalt-precorrin 5A hydrolase</fullName>
        <ecNumber evidence="2">3.7.1.12</ecNumber>
    </submittedName>
</protein>
<dbReference type="InterPro" id="IPR002750">
    <property type="entry name" value="CobE/GbiG_C"/>
</dbReference>
<dbReference type="Pfam" id="PF01890">
    <property type="entry name" value="CbiG_C"/>
    <property type="match status" value="1"/>
</dbReference>
<feature type="domain" description="CobE/GbiG C-terminal" evidence="1">
    <location>
        <begin position="1"/>
        <end position="114"/>
    </location>
</feature>
<organism evidence="2 3">
    <name type="scientific">Brucella daejeonensis</name>
    <dbReference type="NCBI Taxonomy" id="659015"/>
    <lineage>
        <taxon>Bacteria</taxon>
        <taxon>Pseudomonadati</taxon>
        <taxon>Pseudomonadota</taxon>
        <taxon>Alphaproteobacteria</taxon>
        <taxon>Hyphomicrobiales</taxon>
        <taxon>Brucellaceae</taxon>
        <taxon>Brucella/Ochrobactrum group</taxon>
        <taxon>Brucella</taxon>
    </lineage>
</organism>
<dbReference type="InterPro" id="IPR036518">
    <property type="entry name" value="CobE/GbiG_C_sf"/>
</dbReference>
<sequence length="128" mass="13422">MGSSSGVTFDELRALAARVLSQGACRKPDAIATLAARRDFVWEELAAHYGCALLYFEAARLEQETARLKNPSEVVFRSVGCHGVAEAAALAAIGADGYLLVEKTASARATAALAHAGEPHPALTKETP</sequence>
<evidence type="ECO:0000259" key="1">
    <source>
        <dbReference type="Pfam" id="PF01890"/>
    </source>
</evidence>
<dbReference type="EC" id="3.7.1.12" evidence="2"/>
<proteinExistence type="predicted"/>
<accession>A0A7W9EM35</accession>
<keyword evidence="3" id="KW-1185">Reference proteome</keyword>
<dbReference type="RefSeq" id="WP_183650235.1">
    <property type="nucleotide sequence ID" value="NZ_JACIJG010000005.1"/>
</dbReference>
<reference evidence="2 3" key="1">
    <citation type="submission" date="2020-08" db="EMBL/GenBank/DDBJ databases">
        <title>Genomic Encyclopedia of Type Strains, Phase IV (KMG-IV): sequencing the most valuable type-strain genomes for metagenomic binning, comparative biology and taxonomic classification.</title>
        <authorList>
            <person name="Goeker M."/>
        </authorList>
    </citation>
    <scope>NUCLEOTIDE SEQUENCE [LARGE SCALE GENOMIC DNA]</scope>
    <source>
        <strain evidence="2 3">DSM 26944</strain>
    </source>
</reference>
<dbReference type="Gene3D" id="3.30.420.180">
    <property type="entry name" value="CobE/GbiG C-terminal domain"/>
    <property type="match status" value="1"/>
</dbReference>
<comment type="caution">
    <text evidence="2">The sequence shown here is derived from an EMBL/GenBank/DDBJ whole genome shotgun (WGS) entry which is preliminary data.</text>
</comment>
<dbReference type="Proteomes" id="UP000555546">
    <property type="component" value="Unassembled WGS sequence"/>
</dbReference>
<evidence type="ECO:0000313" key="3">
    <source>
        <dbReference type="Proteomes" id="UP000555546"/>
    </source>
</evidence>
<keyword evidence="2" id="KW-0378">Hydrolase</keyword>
<dbReference type="InterPro" id="IPR052553">
    <property type="entry name" value="CbiG_hydrolase"/>
</dbReference>
<dbReference type="SUPFAM" id="SSF159664">
    <property type="entry name" value="CobE/GbiG C-terminal domain-like"/>
    <property type="match status" value="1"/>
</dbReference>
<gene>
    <name evidence="2" type="ORF">FHS76_001532</name>
</gene>
<dbReference type="PANTHER" id="PTHR37477">
    <property type="entry name" value="COBALT-PRECORRIN-5A HYDROLASE"/>
    <property type="match status" value="1"/>
</dbReference>
<evidence type="ECO:0000313" key="2">
    <source>
        <dbReference type="EMBL" id="MBB5701670.1"/>
    </source>
</evidence>
<dbReference type="EMBL" id="JACIJG010000005">
    <property type="protein sequence ID" value="MBB5701670.1"/>
    <property type="molecule type" value="Genomic_DNA"/>
</dbReference>
<name>A0A7W9EM35_9HYPH</name>
<dbReference type="GO" id="GO:0043779">
    <property type="term" value="F:cobalt-precorrin-5A acetaldehyde-lyase activity"/>
    <property type="evidence" value="ECO:0007669"/>
    <property type="project" value="UniProtKB-EC"/>
</dbReference>
<dbReference type="AlphaFoldDB" id="A0A7W9EM35"/>